<dbReference type="PANTHER" id="PTHR30250:SF11">
    <property type="entry name" value="O-ANTIGEN TRANSPORTER-RELATED"/>
    <property type="match status" value="1"/>
</dbReference>
<keyword evidence="8" id="KW-1185">Reference proteome</keyword>
<proteinExistence type="predicted"/>
<gene>
    <name evidence="7" type="ORF">WMO37_14320</name>
</gene>
<sequence>MKEKIKALLTDSMWSIAGLMLMNVVVQFLVYPVWNNHLGSEEYGNILYLISIMNIIAISVGSACNYARMTESATKDTWNINYNIILMASSVIVIPVMLIIVKFCGVPMTVTEAVTFLILTILTMWRFYADVEYRLHLNYKGYFLYYLFISIGYLIGIVLFKVTGMWALALIPGEIAGLIMVFAKGSVFKKDTEFSKESFKEVFKVVIVLIITDIISNIVFNGDRLVLKIFIDGTAVTVYYIASLLGKTVSLISTPLNSVIIGYLAKYKGNLNLKFMNLVTVFSLAAVVIGTLLCTIASHILIYILYPQNYHEVKQFFIIANMAQVFYFVTNVITVILLRFSKARYQLYINVVYAAAFCAICIPVTLYLADMWAFCIALLVVCILRMAVSLFLGYKDALAQSQK</sequence>
<feature type="transmembrane region" description="Helical" evidence="6">
    <location>
        <begin position="141"/>
        <end position="159"/>
    </location>
</feature>
<feature type="transmembrane region" description="Helical" evidence="6">
    <location>
        <begin position="12"/>
        <end position="34"/>
    </location>
</feature>
<feature type="transmembrane region" description="Helical" evidence="6">
    <location>
        <begin position="347"/>
        <end position="365"/>
    </location>
</feature>
<feature type="transmembrane region" description="Helical" evidence="6">
    <location>
        <begin position="371"/>
        <end position="394"/>
    </location>
</feature>
<feature type="transmembrane region" description="Helical" evidence="6">
    <location>
        <begin position="240"/>
        <end position="265"/>
    </location>
</feature>
<dbReference type="PANTHER" id="PTHR30250">
    <property type="entry name" value="PST FAMILY PREDICTED COLANIC ACID TRANSPORTER"/>
    <property type="match status" value="1"/>
</dbReference>
<evidence type="ECO:0008006" key="9">
    <source>
        <dbReference type="Google" id="ProtNLM"/>
    </source>
</evidence>
<reference evidence="7" key="1">
    <citation type="submission" date="2024-03" db="EMBL/GenBank/DDBJ databases">
        <title>Human intestinal bacterial collection.</title>
        <authorList>
            <person name="Pauvert C."/>
            <person name="Hitch T.C.A."/>
            <person name="Clavel T."/>
        </authorList>
    </citation>
    <scope>NUCLEOTIDE SEQUENCE [LARGE SCALE GENOMIC DNA]</scope>
    <source>
        <strain evidence="7">CLA-AA-H89B</strain>
    </source>
</reference>
<evidence type="ECO:0000256" key="5">
    <source>
        <dbReference type="ARBA" id="ARBA00023136"/>
    </source>
</evidence>
<dbReference type="EMBL" id="JBBMFS010000019">
    <property type="protein sequence ID" value="MEQ2556164.1"/>
    <property type="molecule type" value="Genomic_DNA"/>
</dbReference>
<feature type="transmembrane region" description="Helical" evidence="6">
    <location>
        <begin position="165"/>
        <end position="182"/>
    </location>
</feature>
<feature type="transmembrane region" description="Helical" evidence="6">
    <location>
        <begin position="318"/>
        <end position="340"/>
    </location>
</feature>
<dbReference type="InterPro" id="IPR050833">
    <property type="entry name" value="Poly_Biosynth_Transport"/>
</dbReference>
<evidence type="ECO:0000256" key="1">
    <source>
        <dbReference type="ARBA" id="ARBA00004651"/>
    </source>
</evidence>
<feature type="transmembrane region" description="Helical" evidence="6">
    <location>
        <begin position="202"/>
        <end position="220"/>
    </location>
</feature>
<evidence type="ECO:0000256" key="3">
    <source>
        <dbReference type="ARBA" id="ARBA00022692"/>
    </source>
</evidence>
<keyword evidence="4 6" id="KW-1133">Transmembrane helix</keyword>
<keyword evidence="2" id="KW-1003">Cell membrane</keyword>
<evidence type="ECO:0000256" key="2">
    <source>
        <dbReference type="ARBA" id="ARBA00022475"/>
    </source>
</evidence>
<name>A0ABV1H8Y4_9FIRM</name>
<feature type="transmembrane region" description="Helical" evidence="6">
    <location>
        <begin position="46"/>
        <end position="68"/>
    </location>
</feature>
<organism evidence="7 8">
    <name type="scientific">Lachnospira intestinalis</name>
    <dbReference type="NCBI Taxonomy" id="3133158"/>
    <lineage>
        <taxon>Bacteria</taxon>
        <taxon>Bacillati</taxon>
        <taxon>Bacillota</taxon>
        <taxon>Clostridia</taxon>
        <taxon>Lachnospirales</taxon>
        <taxon>Lachnospiraceae</taxon>
        <taxon>Lachnospira</taxon>
    </lineage>
</organism>
<feature type="transmembrane region" description="Helical" evidence="6">
    <location>
        <begin position="113"/>
        <end position="129"/>
    </location>
</feature>
<accession>A0ABV1H8Y4</accession>
<feature type="transmembrane region" description="Helical" evidence="6">
    <location>
        <begin position="277"/>
        <end position="306"/>
    </location>
</feature>
<keyword evidence="5 6" id="KW-0472">Membrane</keyword>
<feature type="transmembrane region" description="Helical" evidence="6">
    <location>
        <begin position="80"/>
        <end position="101"/>
    </location>
</feature>
<evidence type="ECO:0000256" key="6">
    <source>
        <dbReference type="SAM" id="Phobius"/>
    </source>
</evidence>
<keyword evidence="3 6" id="KW-0812">Transmembrane</keyword>
<evidence type="ECO:0000256" key="4">
    <source>
        <dbReference type="ARBA" id="ARBA00022989"/>
    </source>
</evidence>
<comment type="subcellular location">
    <subcellularLocation>
        <location evidence="1">Cell membrane</location>
        <topology evidence="1">Multi-pass membrane protein</topology>
    </subcellularLocation>
</comment>
<comment type="caution">
    <text evidence="7">The sequence shown here is derived from an EMBL/GenBank/DDBJ whole genome shotgun (WGS) entry which is preliminary data.</text>
</comment>
<evidence type="ECO:0000313" key="7">
    <source>
        <dbReference type="EMBL" id="MEQ2556164.1"/>
    </source>
</evidence>
<evidence type="ECO:0000313" key="8">
    <source>
        <dbReference type="Proteomes" id="UP001546774"/>
    </source>
</evidence>
<protein>
    <recommendedName>
        <fullName evidence="9">Polysaccharide biosynthesis protein</fullName>
    </recommendedName>
</protein>
<dbReference type="Proteomes" id="UP001546774">
    <property type="component" value="Unassembled WGS sequence"/>
</dbReference>